<feature type="domain" description="ABC transporter" evidence="4">
    <location>
        <begin position="1"/>
        <end position="228"/>
    </location>
</feature>
<name>A0A2S7FFL6_CLOBU</name>
<keyword evidence="2" id="KW-0547">Nucleotide-binding</keyword>
<evidence type="ECO:0000259" key="4">
    <source>
        <dbReference type="PROSITE" id="PS50893"/>
    </source>
</evidence>
<dbReference type="SMART" id="SM00382">
    <property type="entry name" value="AAA"/>
    <property type="match status" value="1"/>
</dbReference>
<dbReference type="Proteomes" id="UP000238081">
    <property type="component" value="Unassembled WGS sequence"/>
</dbReference>
<keyword evidence="3 5" id="KW-0067">ATP-binding</keyword>
<dbReference type="GO" id="GO:0016887">
    <property type="term" value="F:ATP hydrolysis activity"/>
    <property type="evidence" value="ECO:0007669"/>
    <property type="project" value="InterPro"/>
</dbReference>
<dbReference type="PANTHER" id="PTHR42939:SF3">
    <property type="entry name" value="ABC TRANSPORTER ATP-BINDING COMPONENT"/>
    <property type="match status" value="1"/>
</dbReference>
<dbReference type="RefSeq" id="WP_043661651.1">
    <property type="nucleotide sequence ID" value="NZ_JSEG01000001.1"/>
</dbReference>
<dbReference type="Pfam" id="PF00005">
    <property type="entry name" value="ABC_tran"/>
    <property type="match status" value="1"/>
</dbReference>
<dbReference type="InterPro" id="IPR003439">
    <property type="entry name" value="ABC_transporter-like_ATP-bd"/>
</dbReference>
<evidence type="ECO:0000256" key="2">
    <source>
        <dbReference type="ARBA" id="ARBA00022741"/>
    </source>
</evidence>
<evidence type="ECO:0000256" key="1">
    <source>
        <dbReference type="ARBA" id="ARBA00022448"/>
    </source>
</evidence>
<accession>A0A2S7FFL6</accession>
<comment type="caution">
    <text evidence="5">The sequence shown here is derived from an EMBL/GenBank/DDBJ whole genome shotgun (WGS) entry which is preliminary data.</text>
</comment>
<dbReference type="CDD" id="cd03230">
    <property type="entry name" value="ABC_DR_subfamily_A"/>
    <property type="match status" value="1"/>
</dbReference>
<dbReference type="SUPFAM" id="SSF52540">
    <property type="entry name" value="P-loop containing nucleoside triphosphate hydrolases"/>
    <property type="match status" value="1"/>
</dbReference>
<keyword evidence="1" id="KW-0813">Transport</keyword>
<evidence type="ECO:0000313" key="5">
    <source>
        <dbReference type="EMBL" id="PPV17997.1"/>
    </source>
</evidence>
<dbReference type="Gene3D" id="3.40.50.300">
    <property type="entry name" value="P-loop containing nucleotide triphosphate hydrolases"/>
    <property type="match status" value="1"/>
</dbReference>
<organism evidence="5 6">
    <name type="scientific">Clostridium butyricum</name>
    <dbReference type="NCBI Taxonomy" id="1492"/>
    <lineage>
        <taxon>Bacteria</taxon>
        <taxon>Bacillati</taxon>
        <taxon>Bacillota</taxon>
        <taxon>Clostridia</taxon>
        <taxon>Eubacteriales</taxon>
        <taxon>Clostridiaceae</taxon>
        <taxon>Clostridium</taxon>
    </lineage>
</organism>
<dbReference type="PROSITE" id="PS50893">
    <property type="entry name" value="ABC_TRANSPORTER_2"/>
    <property type="match status" value="1"/>
</dbReference>
<dbReference type="InterPro" id="IPR051782">
    <property type="entry name" value="ABC_Transporter_VariousFunc"/>
</dbReference>
<sequence length="285" mass="33049">MEAIEIRNLKKIYKDFTLNIDKLDIKSGFITGFIGPNGSGKTTTINSIMGMLKIDNGQIKVLGKNILDESRIKGDIGYVGDIPGFLQESRLKYIKNSIAPFYSKWDEKMYRSYMDKFNLDENKVFKELSKGMQKQFQLTMAFSHHPKVLIMDEPTANLDPIVRNEILEIISDHMLSEEISTFYSSHITTDIEKCADYVVFIYNGKIFLQGEKDEILENHVLVKFKKDLYDKEIENEFISISKNEFGYEGLVKDRKIAYELFGDEAIYEKSSLDDILVHYVNMYKK</sequence>
<dbReference type="AlphaFoldDB" id="A0A2S7FFL6"/>
<evidence type="ECO:0000256" key="3">
    <source>
        <dbReference type="ARBA" id="ARBA00022840"/>
    </source>
</evidence>
<dbReference type="EMBL" id="LRDH01000001">
    <property type="protein sequence ID" value="PPV17997.1"/>
    <property type="molecule type" value="Genomic_DNA"/>
</dbReference>
<dbReference type="InterPro" id="IPR003593">
    <property type="entry name" value="AAA+_ATPase"/>
</dbReference>
<protein>
    <submittedName>
        <fullName evidence="5">Sodium ABC transporter ATP-binding protein</fullName>
    </submittedName>
</protein>
<dbReference type="InterPro" id="IPR027417">
    <property type="entry name" value="P-loop_NTPase"/>
</dbReference>
<gene>
    <name evidence="5" type="ORF">AWN73_00910</name>
</gene>
<dbReference type="PANTHER" id="PTHR42939">
    <property type="entry name" value="ABC TRANSPORTER ATP-BINDING PROTEIN ALBC-RELATED"/>
    <property type="match status" value="1"/>
</dbReference>
<evidence type="ECO:0000313" key="6">
    <source>
        <dbReference type="Proteomes" id="UP000238081"/>
    </source>
</evidence>
<reference evidence="5 6" key="1">
    <citation type="submission" date="2016-01" db="EMBL/GenBank/DDBJ databases">
        <title>Characterization of the Clostridium difficile lineages that are prevalent in Hong Kong and China.</title>
        <authorList>
            <person name="Kwok J.S.-L."/>
            <person name="Lam W.-Y."/>
            <person name="Ip M."/>
            <person name="Chan T.-F."/>
            <person name="Hawkey P.M."/>
            <person name="Tsui S.K.-W."/>
        </authorList>
    </citation>
    <scope>NUCLEOTIDE SEQUENCE [LARGE SCALE GENOMIC DNA]</scope>
    <source>
        <strain evidence="5 6">300064</strain>
    </source>
</reference>
<dbReference type="GO" id="GO:0005524">
    <property type="term" value="F:ATP binding"/>
    <property type="evidence" value="ECO:0007669"/>
    <property type="project" value="UniProtKB-KW"/>
</dbReference>
<proteinExistence type="predicted"/>